<dbReference type="Gene3D" id="1.25.40.10">
    <property type="entry name" value="Tetratricopeptide repeat domain"/>
    <property type="match status" value="1"/>
</dbReference>
<reference evidence="1" key="1">
    <citation type="submission" date="2023-08" db="EMBL/GenBank/DDBJ databases">
        <authorList>
            <person name="Chen Y."/>
            <person name="Shah S."/>
            <person name="Dougan E. K."/>
            <person name="Thang M."/>
            <person name="Chan C."/>
        </authorList>
    </citation>
    <scope>NUCLEOTIDE SEQUENCE</scope>
</reference>
<sequence>MPSPGRAATPALGPNRPWRLLLHLAKHQVEPAGTMTGAAVRRLGRVGHWDLALCFQRRSLLVFNSAINACASCSLPGKALRLLADLRRGAWQPDAASWSAAVFAARKSWRTAMGLVTQLRRQLCWDLDVRVRRGQSCAVLGAECYLGASNAALKACALGKRWRNALDLLTNLWRCGVRGNRVTAALGSPSRRLARDGWRQQLRWLPMATEADWMQALNLLSADVMPDPAGPHQSWQRS</sequence>
<dbReference type="Proteomes" id="UP001178507">
    <property type="component" value="Unassembled WGS sequence"/>
</dbReference>
<gene>
    <name evidence="1" type="ORF">EVOR1521_LOCUS26124</name>
</gene>
<dbReference type="EMBL" id="CAUJNA010003496">
    <property type="protein sequence ID" value="CAJ1403453.1"/>
    <property type="molecule type" value="Genomic_DNA"/>
</dbReference>
<accession>A0AA36JEE1</accession>
<evidence type="ECO:0000313" key="1">
    <source>
        <dbReference type="EMBL" id="CAJ1403453.1"/>
    </source>
</evidence>
<proteinExistence type="predicted"/>
<dbReference type="InterPro" id="IPR011990">
    <property type="entry name" value="TPR-like_helical_dom_sf"/>
</dbReference>
<protein>
    <submittedName>
        <fullName evidence="1">Uncharacterized protein</fullName>
    </submittedName>
</protein>
<evidence type="ECO:0000313" key="2">
    <source>
        <dbReference type="Proteomes" id="UP001178507"/>
    </source>
</evidence>
<name>A0AA36JEE1_9DINO</name>
<comment type="caution">
    <text evidence="1">The sequence shown here is derived from an EMBL/GenBank/DDBJ whole genome shotgun (WGS) entry which is preliminary data.</text>
</comment>
<keyword evidence="2" id="KW-1185">Reference proteome</keyword>
<organism evidence="1 2">
    <name type="scientific">Effrenium voratum</name>
    <dbReference type="NCBI Taxonomy" id="2562239"/>
    <lineage>
        <taxon>Eukaryota</taxon>
        <taxon>Sar</taxon>
        <taxon>Alveolata</taxon>
        <taxon>Dinophyceae</taxon>
        <taxon>Suessiales</taxon>
        <taxon>Symbiodiniaceae</taxon>
        <taxon>Effrenium</taxon>
    </lineage>
</organism>
<dbReference type="AlphaFoldDB" id="A0AA36JEE1"/>